<proteinExistence type="predicted"/>
<name>A0AAV2H1K5_LYMST</name>
<gene>
    <name evidence="1" type="ORF">GSLYS_00001433001</name>
</gene>
<keyword evidence="2" id="KW-1185">Reference proteome</keyword>
<organism evidence="1 2">
    <name type="scientific">Lymnaea stagnalis</name>
    <name type="common">Great pond snail</name>
    <name type="synonym">Helix stagnalis</name>
    <dbReference type="NCBI Taxonomy" id="6523"/>
    <lineage>
        <taxon>Eukaryota</taxon>
        <taxon>Metazoa</taxon>
        <taxon>Spiralia</taxon>
        <taxon>Lophotrochozoa</taxon>
        <taxon>Mollusca</taxon>
        <taxon>Gastropoda</taxon>
        <taxon>Heterobranchia</taxon>
        <taxon>Euthyneura</taxon>
        <taxon>Panpulmonata</taxon>
        <taxon>Hygrophila</taxon>
        <taxon>Lymnaeoidea</taxon>
        <taxon>Lymnaeidae</taxon>
        <taxon>Lymnaea</taxon>
    </lineage>
</organism>
<dbReference type="EMBL" id="CAXITT010000014">
    <property type="protein sequence ID" value="CAL1527256.1"/>
    <property type="molecule type" value="Genomic_DNA"/>
</dbReference>
<reference evidence="1 2" key="1">
    <citation type="submission" date="2024-04" db="EMBL/GenBank/DDBJ databases">
        <authorList>
            <consortium name="Genoscope - CEA"/>
            <person name="William W."/>
        </authorList>
    </citation>
    <scope>NUCLEOTIDE SEQUENCE [LARGE SCALE GENOMIC DNA]</scope>
</reference>
<feature type="non-terminal residue" evidence="1">
    <location>
        <position position="140"/>
    </location>
</feature>
<comment type="caution">
    <text evidence="1">The sequence shown here is derived from an EMBL/GenBank/DDBJ whole genome shotgun (WGS) entry which is preliminary data.</text>
</comment>
<feature type="non-terminal residue" evidence="1">
    <location>
        <position position="1"/>
    </location>
</feature>
<evidence type="ECO:0000313" key="2">
    <source>
        <dbReference type="Proteomes" id="UP001497497"/>
    </source>
</evidence>
<sequence length="140" mass="16027">LDHIFEADQILNVNIARIVKLLSVLEEKLMPPIFLLYERLKFYARVRGSEEPVLTYLTCLVCLAESCEFDADKDFQIKKQFLNCGNLGTSLKEKILCEPDVNTNRLFWQLGELRESAGLENCVNNQTSGLNKYDSAVSYE</sequence>
<protein>
    <submittedName>
        <fullName evidence="1">Uncharacterized protein</fullName>
    </submittedName>
</protein>
<dbReference type="Proteomes" id="UP001497497">
    <property type="component" value="Unassembled WGS sequence"/>
</dbReference>
<accession>A0AAV2H1K5</accession>
<evidence type="ECO:0000313" key="1">
    <source>
        <dbReference type="EMBL" id="CAL1527256.1"/>
    </source>
</evidence>
<dbReference type="AlphaFoldDB" id="A0AAV2H1K5"/>